<dbReference type="Gene3D" id="3.40.220.10">
    <property type="entry name" value="Leucine Aminopeptidase, subunit E, domain 1"/>
    <property type="match status" value="1"/>
</dbReference>
<dbReference type="PANTHER" id="PTHR35596">
    <property type="entry name" value="DUF2263 DOMAIN-CONTAINING PROTEIN"/>
    <property type="match status" value="1"/>
</dbReference>
<dbReference type="Proteomes" id="UP000267798">
    <property type="component" value="Unassembled WGS sequence"/>
</dbReference>
<comment type="caution">
    <text evidence="2">The sequence shown here is derived from an EMBL/GenBank/DDBJ whole genome shotgun (WGS) entry which is preliminary data.</text>
</comment>
<dbReference type="RefSeq" id="WP_120111751.1">
    <property type="nucleotide sequence ID" value="NZ_QXQB01000003.1"/>
</dbReference>
<dbReference type="Pfam" id="PF10021">
    <property type="entry name" value="PARG_cat_microb"/>
    <property type="match status" value="1"/>
</dbReference>
<gene>
    <name evidence="2" type="ORF">D3P09_15505</name>
</gene>
<accession>A0A3A6PKR5</accession>
<evidence type="ECO:0000313" key="2">
    <source>
        <dbReference type="EMBL" id="RJX38919.1"/>
    </source>
</evidence>
<evidence type="ECO:0000313" key="3">
    <source>
        <dbReference type="Proteomes" id="UP000267798"/>
    </source>
</evidence>
<dbReference type="InterPro" id="IPR043472">
    <property type="entry name" value="Macro_dom-like"/>
</dbReference>
<dbReference type="PIRSF" id="PIRSF014899">
    <property type="entry name" value="UCP014899"/>
    <property type="match status" value="1"/>
</dbReference>
<dbReference type="InterPro" id="IPR019261">
    <property type="entry name" value="PARG_cat_microbial"/>
</dbReference>
<dbReference type="SUPFAM" id="SSF52949">
    <property type="entry name" value="Macro domain-like"/>
    <property type="match status" value="1"/>
</dbReference>
<dbReference type="NCBIfam" id="TIGR02452">
    <property type="entry name" value="TIGR02452 family protein"/>
    <property type="match status" value="1"/>
</dbReference>
<reference evidence="2 3" key="1">
    <citation type="submission" date="2018-09" db="EMBL/GenBank/DDBJ databases">
        <title>Paenibacillus aracenensis nov. sp. isolated from a cave in southern Spain.</title>
        <authorList>
            <person name="Jurado V."/>
            <person name="Gutierrez-Patricio S."/>
            <person name="Gonzalez-Pimentel J.L."/>
            <person name="Miller A.Z."/>
            <person name="Laiz L."/>
            <person name="Saiz-Jimenez C."/>
        </authorList>
    </citation>
    <scope>NUCLEOTIDE SEQUENCE [LARGE SCALE GENOMIC DNA]</scope>
    <source>
        <strain evidence="2 3">JCM 19203</strain>
    </source>
</reference>
<protein>
    <submittedName>
        <fullName evidence="2">TIGR02452 family protein</fullName>
    </submittedName>
</protein>
<dbReference type="PANTHER" id="PTHR35596:SF1">
    <property type="entry name" value="MICROBIAL-TYPE PARG CATALYTIC DOMAIN-CONTAINING PROTEIN"/>
    <property type="match status" value="1"/>
</dbReference>
<name>A0A3A6PKR5_9BACL</name>
<evidence type="ECO:0000259" key="1">
    <source>
        <dbReference type="Pfam" id="PF10021"/>
    </source>
</evidence>
<dbReference type="EMBL" id="QXQB01000003">
    <property type="protein sequence ID" value="RJX38919.1"/>
    <property type="molecule type" value="Genomic_DNA"/>
</dbReference>
<dbReference type="OrthoDB" id="9806181at2"/>
<dbReference type="InterPro" id="IPR012664">
    <property type="entry name" value="CHP02452"/>
</dbReference>
<proteinExistence type="predicted"/>
<sequence length="276" mass="30538">MNRNAAARVAEETLTIIEQGHYRNANNKNVDIGGALTYAIEGAVLYRIEDTDQLLSELEPEHTNKTIIEVTEETTLEAAARLAKEDTELTCLNFASAKHPGGGFLTGARAQEESLARASGLYPTIAQMKEMYSHNAGQRTCLYSDFMIYSPKVPVFRDDSGALLDEAYPVSIITAPAVNAGVVREREPHNIALIDPVMRRRIDKVLAVAQAHKQTTLVLGAYGCGVFRNNPEEVAAWFRQALTGDKFRGVFRKVVFAIYDTKPGKEVYRAFVKQLT</sequence>
<dbReference type="AlphaFoldDB" id="A0A3A6PKR5"/>
<feature type="domain" description="Microbial-type PARG catalytic" evidence="1">
    <location>
        <begin position="10"/>
        <end position="158"/>
    </location>
</feature>
<organism evidence="2 3">
    <name type="scientific">Paenibacillus pinisoli</name>
    <dbReference type="NCBI Taxonomy" id="1276110"/>
    <lineage>
        <taxon>Bacteria</taxon>
        <taxon>Bacillati</taxon>
        <taxon>Bacillota</taxon>
        <taxon>Bacilli</taxon>
        <taxon>Bacillales</taxon>
        <taxon>Paenibacillaceae</taxon>
        <taxon>Paenibacillus</taxon>
    </lineage>
</organism>
<keyword evidence="3" id="KW-1185">Reference proteome</keyword>